<evidence type="ECO:0000313" key="2">
    <source>
        <dbReference type="EMBL" id="MDV5390749.1"/>
    </source>
</evidence>
<keyword evidence="1" id="KW-0472">Membrane</keyword>
<name>A0AAE4PZL7_9GAMM</name>
<dbReference type="InterPro" id="IPR032118">
    <property type="entry name" value="Phage_holin_HP1"/>
</dbReference>
<gene>
    <name evidence="2" type="ORF">QM089_10885</name>
</gene>
<feature type="transmembrane region" description="Helical" evidence="1">
    <location>
        <begin position="36"/>
        <end position="55"/>
    </location>
</feature>
<protein>
    <submittedName>
        <fullName evidence="2">HP1 family phage holin</fullName>
    </submittedName>
</protein>
<organism evidence="2 3">
    <name type="scientific">Shewanella xiamenensis</name>
    <dbReference type="NCBI Taxonomy" id="332186"/>
    <lineage>
        <taxon>Bacteria</taxon>
        <taxon>Pseudomonadati</taxon>
        <taxon>Pseudomonadota</taxon>
        <taxon>Gammaproteobacteria</taxon>
        <taxon>Alteromonadales</taxon>
        <taxon>Shewanellaceae</taxon>
        <taxon>Shewanella</taxon>
    </lineage>
</organism>
<accession>A0AAE4PZL7</accession>
<evidence type="ECO:0000256" key="1">
    <source>
        <dbReference type="SAM" id="Phobius"/>
    </source>
</evidence>
<keyword evidence="1" id="KW-0812">Transmembrane</keyword>
<dbReference type="AlphaFoldDB" id="A0AAE4PZL7"/>
<dbReference type="Proteomes" id="UP001187859">
    <property type="component" value="Unassembled WGS sequence"/>
</dbReference>
<keyword evidence="1" id="KW-1133">Transmembrane helix</keyword>
<proteinExistence type="predicted"/>
<dbReference type="Pfam" id="PF16080">
    <property type="entry name" value="Phage_holin_2_3"/>
    <property type="match status" value="1"/>
</dbReference>
<evidence type="ECO:0000313" key="3">
    <source>
        <dbReference type="Proteomes" id="UP001187859"/>
    </source>
</evidence>
<sequence>MNIKPLAPIMDKATTTGSYIASISTAIGGFLSLDKIALLLGIASTIVLFVVQYRLSREKKRQNREFHEARMAAIKAGNLNVINMDDSNE</sequence>
<dbReference type="RefSeq" id="WP_133178989.1">
    <property type="nucleotide sequence ID" value="NZ_JASGOQ010000001.1"/>
</dbReference>
<dbReference type="EMBL" id="JASGOQ010000001">
    <property type="protein sequence ID" value="MDV5390749.1"/>
    <property type="molecule type" value="Genomic_DNA"/>
</dbReference>
<comment type="caution">
    <text evidence="2">The sequence shown here is derived from an EMBL/GenBank/DDBJ whole genome shotgun (WGS) entry which is preliminary data.</text>
</comment>
<reference evidence="2" key="1">
    <citation type="submission" date="2023-05" db="EMBL/GenBank/DDBJ databases">
        <title>Colonisation of extended spectrum b-lactamase- and carbapenemase-producing bacteria on hospital surfaces from low- and middle-income countries.</title>
        <authorList>
            <person name="Nieto-Rosado M."/>
            <person name="Sands K."/>
            <person name="Iregbu K."/>
            <person name="Zahra R."/>
            <person name="Mazarati J.B."/>
            <person name="Mehtar S."/>
            <person name="Barnards-Group B."/>
            <person name="Walsh T.R."/>
        </authorList>
    </citation>
    <scope>NUCLEOTIDE SEQUENCE</scope>
    <source>
        <strain evidence="2">PP-E493</strain>
    </source>
</reference>